<dbReference type="GO" id="GO:0042597">
    <property type="term" value="C:periplasmic space"/>
    <property type="evidence" value="ECO:0007669"/>
    <property type="project" value="InterPro"/>
</dbReference>
<dbReference type="AlphaFoldDB" id="A0A6A6QYX4"/>
<reference evidence="4" key="1">
    <citation type="journal article" date="2020" name="Stud. Mycol.">
        <title>101 Dothideomycetes genomes: a test case for predicting lifestyles and emergence of pathogens.</title>
        <authorList>
            <person name="Haridas S."/>
            <person name="Albert R."/>
            <person name="Binder M."/>
            <person name="Bloem J."/>
            <person name="Labutti K."/>
            <person name="Salamov A."/>
            <person name="Andreopoulos B."/>
            <person name="Baker S."/>
            <person name="Barry K."/>
            <person name="Bills G."/>
            <person name="Bluhm B."/>
            <person name="Cannon C."/>
            <person name="Castanera R."/>
            <person name="Culley D."/>
            <person name="Daum C."/>
            <person name="Ezra D."/>
            <person name="Gonzalez J."/>
            <person name="Henrissat B."/>
            <person name="Kuo A."/>
            <person name="Liang C."/>
            <person name="Lipzen A."/>
            <person name="Lutzoni F."/>
            <person name="Magnuson J."/>
            <person name="Mondo S."/>
            <person name="Nolan M."/>
            <person name="Ohm R."/>
            <person name="Pangilinan J."/>
            <person name="Park H.-J."/>
            <person name="Ramirez L."/>
            <person name="Alfaro M."/>
            <person name="Sun H."/>
            <person name="Tritt A."/>
            <person name="Yoshinaga Y."/>
            <person name="Zwiers L.-H."/>
            <person name="Turgeon B."/>
            <person name="Goodwin S."/>
            <person name="Spatafora J."/>
            <person name="Crous P."/>
            <person name="Grigoriev I."/>
        </authorList>
    </citation>
    <scope>NUCLEOTIDE SEQUENCE</scope>
    <source>
        <strain evidence="4">CBS 269.34</strain>
    </source>
</reference>
<evidence type="ECO:0000313" key="4">
    <source>
        <dbReference type="EMBL" id="KAF2497661.1"/>
    </source>
</evidence>
<proteinExistence type="predicted"/>
<dbReference type="EMBL" id="MU004186">
    <property type="protein sequence ID" value="KAF2497661.1"/>
    <property type="molecule type" value="Genomic_DNA"/>
</dbReference>
<dbReference type="InterPro" id="IPR008929">
    <property type="entry name" value="Chondroitin_lyas"/>
</dbReference>
<dbReference type="Pfam" id="PF05426">
    <property type="entry name" value="Alginate_lyase"/>
    <property type="match status" value="1"/>
</dbReference>
<dbReference type="SUPFAM" id="SSF48230">
    <property type="entry name" value="Chondroitin AC/alginate lyase"/>
    <property type="match status" value="1"/>
</dbReference>
<protein>
    <submittedName>
        <fullName evidence="4">Chondroitin AC/alginate lyase</fullName>
    </submittedName>
</protein>
<dbReference type="InterPro" id="IPR008397">
    <property type="entry name" value="Alginate_lyase_dom"/>
</dbReference>
<dbReference type="GO" id="GO:0016829">
    <property type="term" value="F:lyase activity"/>
    <property type="evidence" value="ECO:0007669"/>
    <property type="project" value="UniProtKB-KW"/>
</dbReference>
<evidence type="ECO:0000256" key="1">
    <source>
        <dbReference type="ARBA" id="ARBA00022729"/>
    </source>
</evidence>
<name>A0A6A6QYX4_9PEZI</name>
<dbReference type="Gene3D" id="1.50.10.100">
    <property type="entry name" value="Chondroitin AC/alginate lyase"/>
    <property type="match status" value="1"/>
</dbReference>
<accession>A0A6A6QYX4</accession>
<dbReference type="Proteomes" id="UP000799750">
    <property type="component" value="Unassembled WGS sequence"/>
</dbReference>
<evidence type="ECO:0000256" key="2">
    <source>
        <dbReference type="ARBA" id="ARBA00023239"/>
    </source>
</evidence>
<dbReference type="OrthoDB" id="5302720at2759"/>
<gene>
    <name evidence="4" type="ORF">BU16DRAFT_606261</name>
</gene>
<organism evidence="4 5">
    <name type="scientific">Lophium mytilinum</name>
    <dbReference type="NCBI Taxonomy" id="390894"/>
    <lineage>
        <taxon>Eukaryota</taxon>
        <taxon>Fungi</taxon>
        <taxon>Dikarya</taxon>
        <taxon>Ascomycota</taxon>
        <taxon>Pezizomycotina</taxon>
        <taxon>Dothideomycetes</taxon>
        <taxon>Pleosporomycetidae</taxon>
        <taxon>Mytilinidiales</taxon>
        <taxon>Mytilinidiaceae</taxon>
        <taxon>Lophium</taxon>
    </lineage>
</organism>
<sequence length="383" mass="41533">MSKLPLSENDSRATFVHPGLLHAAADFTRITSKVNAGAEPWLTGWNKLIAHADASYTAAPVATVFRGDGTSENYPNLYRHAAAAYALSIRWKVTGNTSYATTAGAILDGWSNTLKEINGTSDRFLASGLYGYQLANAAEILRGYNGWTGLSATVSMLNTVFYPMNHDFHVNHNGAKIDHYWANWDLCNLITMQAIGILSDNATMYNEAVTYFKSGAGNGAIHKAIWKLYTETGSTKPLGQSQEAGRDQGHTTLNIAMLGVLAQQALNQGNDLFEYSDNLILAGSEYALKYNLGYDVPYTTYTNSDVTQTVISNSSRGTIRPMGELLYAHYGVLKGLNASWTERYRDFVVNNGSGAEGGGGDYGPNSGGYDQLGFGTLLYRLDA</sequence>
<evidence type="ECO:0000259" key="3">
    <source>
        <dbReference type="Pfam" id="PF05426"/>
    </source>
</evidence>
<keyword evidence="1" id="KW-0732">Signal</keyword>
<evidence type="ECO:0000313" key="5">
    <source>
        <dbReference type="Proteomes" id="UP000799750"/>
    </source>
</evidence>
<keyword evidence="5" id="KW-1185">Reference proteome</keyword>
<keyword evidence="2 4" id="KW-0456">Lyase</keyword>
<feature type="domain" description="Alginate lyase" evidence="3">
    <location>
        <begin position="73"/>
        <end position="277"/>
    </location>
</feature>